<feature type="non-terminal residue" evidence="1">
    <location>
        <position position="1"/>
    </location>
</feature>
<dbReference type="EMBL" id="MU276170">
    <property type="protein sequence ID" value="KAI0040760.1"/>
    <property type="molecule type" value="Genomic_DNA"/>
</dbReference>
<name>A0ACB8R9Z6_9AGAM</name>
<dbReference type="Proteomes" id="UP000814033">
    <property type="component" value="Unassembled WGS sequence"/>
</dbReference>
<gene>
    <name evidence="1" type="ORF">FA95DRAFT_1502369</name>
</gene>
<comment type="caution">
    <text evidence="1">The sequence shown here is derived from an EMBL/GenBank/DDBJ whole genome shotgun (WGS) entry which is preliminary data.</text>
</comment>
<organism evidence="1 2">
    <name type="scientific">Auriscalpium vulgare</name>
    <dbReference type="NCBI Taxonomy" id="40419"/>
    <lineage>
        <taxon>Eukaryota</taxon>
        <taxon>Fungi</taxon>
        <taxon>Dikarya</taxon>
        <taxon>Basidiomycota</taxon>
        <taxon>Agaricomycotina</taxon>
        <taxon>Agaricomycetes</taxon>
        <taxon>Russulales</taxon>
        <taxon>Auriscalpiaceae</taxon>
        <taxon>Auriscalpium</taxon>
    </lineage>
</organism>
<reference evidence="1" key="2">
    <citation type="journal article" date="2022" name="New Phytol.">
        <title>Evolutionary transition to the ectomycorrhizal habit in the genomes of a hyperdiverse lineage of mushroom-forming fungi.</title>
        <authorList>
            <person name="Looney B."/>
            <person name="Miyauchi S."/>
            <person name="Morin E."/>
            <person name="Drula E."/>
            <person name="Courty P.E."/>
            <person name="Kohler A."/>
            <person name="Kuo A."/>
            <person name="LaButti K."/>
            <person name="Pangilinan J."/>
            <person name="Lipzen A."/>
            <person name="Riley R."/>
            <person name="Andreopoulos W."/>
            <person name="He G."/>
            <person name="Johnson J."/>
            <person name="Nolan M."/>
            <person name="Tritt A."/>
            <person name="Barry K.W."/>
            <person name="Grigoriev I.V."/>
            <person name="Nagy L.G."/>
            <person name="Hibbett D."/>
            <person name="Henrissat B."/>
            <person name="Matheny P.B."/>
            <person name="Labbe J."/>
            <person name="Martin F.M."/>
        </authorList>
    </citation>
    <scope>NUCLEOTIDE SEQUENCE</scope>
    <source>
        <strain evidence="1">FP105234-sp</strain>
    </source>
</reference>
<sequence>PHFPCAEATLRTGLQVHDTIATIKEVNGSSHDFLICFLYSPDLPVNHAVMRLYPGFNWRGELLVMRMSPSSPHSFVTNMGGRVFADLAEEAVIAYVIHPVLANALLIDSHSSGF</sequence>
<keyword evidence="2" id="KW-1185">Reference proteome</keyword>
<evidence type="ECO:0000313" key="2">
    <source>
        <dbReference type="Proteomes" id="UP000814033"/>
    </source>
</evidence>
<proteinExistence type="predicted"/>
<evidence type="ECO:0000313" key="1">
    <source>
        <dbReference type="EMBL" id="KAI0040760.1"/>
    </source>
</evidence>
<protein>
    <submittedName>
        <fullName evidence="1">Uncharacterized protein</fullName>
    </submittedName>
</protein>
<accession>A0ACB8R9Z6</accession>
<reference evidence="1" key="1">
    <citation type="submission" date="2021-02" db="EMBL/GenBank/DDBJ databases">
        <authorList>
            <consortium name="DOE Joint Genome Institute"/>
            <person name="Ahrendt S."/>
            <person name="Looney B.P."/>
            <person name="Miyauchi S."/>
            <person name="Morin E."/>
            <person name="Drula E."/>
            <person name="Courty P.E."/>
            <person name="Chicoki N."/>
            <person name="Fauchery L."/>
            <person name="Kohler A."/>
            <person name="Kuo A."/>
            <person name="Labutti K."/>
            <person name="Pangilinan J."/>
            <person name="Lipzen A."/>
            <person name="Riley R."/>
            <person name="Andreopoulos W."/>
            <person name="He G."/>
            <person name="Johnson J."/>
            <person name="Barry K.W."/>
            <person name="Grigoriev I.V."/>
            <person name="Nagy L."/>
            <person name="Hibbett D."/>
            <person name="Henrissat B."/>
            <person name="Matheny P.B."/>
            <person name="Labbe J."/>
            <person name="Martin F."/>
        </authorList>
    </citation>
    <scope>NUCLEOTIDE SEQUENCE</scope>
    <source>
        <strain evidence="1">FP105234-sp</strain>
    </source>
</reference>